<protein>
    <submittedName>
        <fullName evidence="1">Uncharacterized protein</fullName>
    </submittedName>
</protein>
<reference evidence="1" key="1">
    <citation type="submission" date="2018-01" db="EMBL/GenBank/DDBJ databases">
        <authorList>
            <person name="Krukenberg V."/>
        </authorList>
    </citation>
    <scope>NUCLEOTIDE SEQUENCE</scope>
    <source>
        <strain evidence="1">E20ANME2</strain>
    </source>
</reference>
<comment type="caution">
    <text evidence="1">The sequence shown here is derived from an EMBL/GenBank/DDBJ whole genome shotgun (WGS) entry which is preliminary data.</text>
</comment>
<evidence type="ECO:0000313" key="2">
    <source>
        <dbReference type="Proteomes" id="UP000248329"/>
    </source>
</evidence>
<gene>
    <name evidence="1" type="ORF">C4B59_00530</name>
</gene>
<evidence type="ECO:0000313" key="1">
    <source>
        <dbReference type="EMBL" id="PXF62132.1"/>
    </source>
</evidence>
<name>A0AC61L724_9EURY</name>
<proteinExistence type="predicted"/>
<accession>A0AC61L724</accession>
<dbReference type="Proteomes" id="UP000248329">
    <property type="component" value="Unassembled WGS sequence"/>
</dbReference>
<sequence>MRSPDTTIANTKRKAIDALGGIPDENSRVLEIGAGPENTDDICSYFLWQMKDLEKHLEKMEAASMRYCAVIQPAGRDDMVEEMWRITGERYGGEFDPDANYFAYLLLRQLGRLVDVRIMKYGAELDF</sequence>
<dbReference type="EMBL" id="PQXF01000001">
    <property type="protein sequence ID" value="PXF62132.1"/>
    <property type="molecule type" value="Genomic_DNA"/>
</dbReference>
<organism evidence="1 2">
    <name type="scientific">Candidatus Methanogaster sp</name>
    <dbReference type="NCBI Taxonomy" id="3386292"/>
    <lineage>
        <taxon>Archaea</taxon>
        <taxon>Methanobacteriati</taxon>
        <taxon>Methanobacteriota</taxon>
        <taxon>Stenosarchaea group</taxon>
        <taxon>Methanomicrobia</taxon>
        <taxon>Methanosarcinales</taxon>
        <taxon>ANME-2 cluster</taxon>
        <taxon>Candidatus Methanogasteraceae</taxon>
        <taxon>Candidatus Methanogaster</taxon>
    </lineage>
</organism>